<feature type="transmembrane region" description="Helical" evidence="1">
    <location>
        <begin position="20"/>
        <end position="38"/>
    </location>
</feature>
<evidence type="ECO:0000313" key="2">
    <source>
        <dbReference type="EMBL" id="KAF8436528.1"/>
    </source>
</evidence>
<dbReference type="EMBL" id="WHUW01000021">
    <property type="protein sequence ID" value="KAF8436528.1"/>
    <property type="molecule type" value="Genomic_DNA"/>
</dbReference>
<sequence length="339" mass="38090">MTSTGIPLDKAELLSVILEALLYGFSLLMFGVTIWTLVCRRSTDHVNRKMFTASCLLLLGSTIHFIIDIIRTMEGFILYRNTYPGGPIAYFADMSHWMFVYKGYVFTAQTLIGDSVVLYRCYVVWQSKLVMILPALLWCSALVTGIACPYTTSRVTQSEGFGETLSRWITAFWVTALATNLLTTLMLVYRIWHLDRRATTLHSAQRYQLRPILHILLDAGVIYTATLLTALFCFLSQSNGQFVVLNMVTPIISITFYMVIILVGRAARKSLTNRPLRDTSAHDMINVEQSRGTQVHITKLTECKVDHVACSGCQARPTASSENVQSETTHDDEAIFDAV</sequence>
<evidence type="ECO:0000313" key="3">
    <source>
        <dbReference type="Proteomes" id="UP001194468"/>
    </source>
</evidence>
<feature type="transmembrane region" description="Helical" evidence="1">
    <location>
        <begin position="243"/>
        <end position="264"/>
    </location>
</feature>
<organism evidence="2 3">
    <name type="scientific">Boletus edulis BED1</name>
    <dbReference type="NCBI Taxonomy" id="1328754"/>
    <lineage>
        <taxon>Eukaryota</taxon>
        <taxon>Fungi</taxon>
        <taxon>Dikarya</taxon>
        <taxon>Basidiomycota</taxon>
        <taxon>Agaricomycotina</taxon>
        <taxon>Agaricomycetes</taxon>
        <taxon>Agaricomycetidae</taxon>
        <taxon>Boletales</taxon>
        <taxon>Boletineae</taxon>
        <taxon>Boletaceae</taxon>
        <taxon>Boletoideae</taxon>
        <taxon>Boletus</taxon>
    </lineage>
</organism>
<dbReference type="AlphaFoldDB" id="A0AAD4BP60"/>
<feature type="transmembrane region" description="Helical" evidence="1">
    <location>
        <begin position="103"/>
        <end position="122"/>
    </location>
</feature>
<reference evidence="2" key="1">
    <citation type="submission" date="2019-10" db="EMBL/GenBank/DDBJ databases">
        <authorList>
            <consortium name="DOE Joint Genome Institute"/>
            <person name="Kuo A."/>
            <person name="Miyauchi S."/>
            <person name="Kiss E."/>
            <person name="Drula E."/>
            <person name="Kohler A."/>
            <person name="Sanchez-Garcia M."/>
            <person name="Andreopoulos B."/>
            <person name="Barry K.W."/>
            <person name="Bonito G."/>
            <person name="Buee M."/>
            <person name="Carver A."/>
            <person name="Chen C."/>
            <person name="Cichocki N."/>
            <person name="Clum A."/>
            <person name="Culley D."/>
            <person name="Crous P.W."/>
            <person name="Fauchery L."/>
            <person name="Girlanda M."/>
            <person name="Hayes R."/>
            <person name="Keri Z."/>
            <person name="LaButti K."/>
            <person name="Lipzen A."/>
            <person name="Lombard V."/>
            <person name="Magnuson J."/>
            <person name="Maillard F."/>
            <person name="Morin E."/>
            <person name="Murat C."/>
            <person name="Nolan M."/>
            <person name="Ohm R."/>
            <person name="Pangilinan J."/>
            <person name="Pereira M."/>
            <person name="Perotto S."/>
            <person name="Peter M."/>
            <person name="Riley R."/>
            <person name="Sitrit Y."/>
            <person name="Stielow B."/>
            <person name="Szollosi G."/>
            <person name="Zifcakova L."/>
            <person name="Stursova M."/>
            <person name="Spatafora J.W."/>
            <person name="Tedersoo L."/>
            <person name="Vaario L.-M."/>
            <person name="Yamada A."/>
            <person name="Yan M."/>
            <person name="Wang P."/>
            <person name="Xu J."/>
            <person name="Bruns T."/>
            <person name="Baldrian P."/>
            <person name="Vilgalys R."/>
            <person name="Henrissat B."/>
            <person name="Grigoriev I.V."/>
            <person name="Hibbett D."/>
            <person name="Nagy L.G."/>
            <person name="Martin F.M."/>
        </authorList>
    </citation>
    <scope>NUCLEOTIDE SEQUENCE</scope>
    <source>
        <strain evidence="2">BED1</strain>
    </source>
</reference>
<reference evidence="2" key="2">
    <citation type="journal article" date="2020" name="Nat. Commun.">
        <title>Large-scale genome sequencing of mycorrhizal fungi provides insights into the early evolution of symbiotic traits.</title>
        <authorList>
            <person name="Miyauchi S."/>
            <person name="Kiss E."/>
            <person name="Kuo A."/>
            <person name="Drula E."/>
            <person name="Kohler A."/>
            <person name="Sanchez-Garcia M."/>
            <person name="Morin E."/>
            <person name="Andreopoulos B."/>
            <person name="Barry K.W."/>
            <person name="Bonito G."/>
            <person name="Buee M."/>
            <person name="Carver A."/>
            <person name="Chen C."/>
            <person name="Cichocki N."/>
            <person name="Clum A."/>
            <person name="Culley D."/>
            <person name="Crous P.W."/>
            <person name="Fauchery L."/>
            <person name="Girlanda M."/>
            <person name="Hayes R.D."/>
            <person name="Keri Z."/>
            <person name="LaButti K."/>
            <person name="Lipzen A."/>
            <person name="Lombard V."/>
            <person name="Magnuson J."/>
            <person name="Maillard F."/>
            <person name="Murat C."/>
            <person name="Nolan M."/>
            <person name="Ohm R.A."/>
            <person name="Pangilinan J."/>
            <person name="Pereira M.F."/>
            <person name="Perotto S."/>
            <person name="Peter M."/>
            <person name="Pfister S."/>
            <person name="Riley R."/>
            <person name="Sitrit Y."/>
            <person name="Stielow J.B."/>
            <person name="Szollosi G."/>
            <person name="Zifcakova L."/>
            <person name="Stursova M."/>
            <person name="Spatafora J.W."/>
            <person name="Tedersoo L."/>
            <person name="Vaario L.M."/>
            <person name="Yamada A."/>
            <person name="Yan M."/>
            <person name="Wang P."/>
            <person name="Xu J."/>
            <person name="Bruns T."/>
            <person name="Baldrian P."/>
            <person name="Vilgalys R."/>
            <person name="Dunand C."/>
            <person name="Henrissat B."/>
            <person name="Grigoriev I.V."/>
            <person name="Hibbett D."/>
            <person name="Nagy L.G."/>
            <person name="Martin F.M."/>
        </authorList>
    </citation>
    <scope>NUCLEOTIDE SEQUENCE</scope>
    <source>
        <strain evidence="2">BED1</strain>
    </source>
</reference>
<name>A0AAD4BP60_BOLED</name>
<protein>
    <submittedName>
        <fullName evidence="2">Uncharacterized protein</fullName>
    </submittedName>
</protein>
<feature type="transmembrane region" description="Helical" evidence="1">
    <location>
        <begin position="50"/>
        <end position="70"/>
    </location>
</feature>
<gene>
    <name evidence="2" type="ORF">L210DRAFT_3548274</name>
</gene>
<feature type="transmembrane region" description="Helical" evidence="1">
    <location>
        <begin position="129"/>
        <end position="152"/>
    </location>
</feature>
<comment type="caution">
    <text evidence="2">The sequence shown here is derived from an EMBL/GenBank/DDBJ whole genome shotgun (WGS) entry which is preliminary data.</text>
</comment>
<accession>A0AAD4BP60</accession>
<feature type="transmembrane region" description="Helical" evidence="1">
    <location>
        <begin position="172"/>
        <end position="192"/>
    </location>
</feature>
<proteinExistence type="predicted"/>
<keyword evidence="1" id="KW-0812">Transmembrane</keyword>
<evidence type="ECO:0000256" key="1">
    <source>
        <dbReference type="SAM" id="Phobius"/>
    </source>
</evidence>
<keyword evidence="1" id="KW-0472">Membrane</keyword>
<dbReference type="Proteomes" id="UP001194468">
    <property type="component" value="Unassembled WGS sequence"/>
</dbReference>
<keyword evidence="3" id="KW-1185">Reference proteome</keyword>
<keyword evidence="1" id="KW-1133">Transmembrane helix</keyword>
<feature type="transmembrane region" description="Helical" evidence="1">
    <location>
        <begin position="212"/>
        <end position="237"/>
    </location>
</feature>